<gene>
    <name evidence="1" type="ORF">ALP29_04714</name>
</gene>
<comment type="caution">
    <text evidence="1">The sequence shown here is derived from an EMBL/GenBank/DDBJ whole genome shotgun (WGS) entry which is preliminary data.</text>
</comment>
<evidence type="ECO:0000313" key="2">
    <source>
        <dbReference type="Proteomes" id="UP000280395"/>
    </source>
</evidence>
<name>A0A3M5V9A8_PSESX</name>
<dbReference type="EMBL" id="RBUA01000872">
    <property type="protein sequence ID" value="RMU54057.1"/>
    <property type="molecule type" value="Genomic_DNA"/>
</dbReference>
<evidence type="ECO:0008006" key="3">
    <source>
        <dbReference type="Google" id="ProtNLM"/>
    </source>
</evidence>
<dbReference type="Proteomes" id="UP000280395">
    <property type="component" value="Unassembled WGS sequence"/>
</dbReference>
<reference evidence="1 2" key="1">
    <citation type="submission" date="2018-08" db="EMBL/GenBank/DDBJ databases">
        <title>Recombination of ecologically and evolutionarily significant loci maintains genetic cohesion in the Pseudomonas syringae species complex.</title>
        <authorList>
            <person name="Dillon M."/>
            <person name="Thakur S."/>
            <person name="Almeida R.N.D."/>
            <person name="Weir B.S."/>
            <person name="Guttman D.S."/>
        </authorList>
    </citation>
    <scope>NUCLEOTIDE SEQUENCE [LARGE SCALE GENOMIC DNA]</scope>
    <source>
        <strain evidence="1 2">ICMP 14479</strain>
    </source>
</reference>
<proteinExistence type="predicted"/>
<evidence type="ECO:0000313" key="1">
    <source>
        <dbReference type="EMBL" id="RMU54057.1"/>
    </source>
</evidence>
<dbReference type="AlphaFoldDB" id="A0A3M5V9A8"/>
<protein>
    <recommendedName>
        <fullName evidence="3">Band 7 domain-containing protein</fullName>
    </recommendedName>
</protein>
<sequence>MNAGAQAANLRFAAEQKAYAAAGQAFVLEQYLGQLSQGLAQAKLLILDHRLGADSAPTIDLRSFTLPADPSAPRKAVQ</sequence>
<accession>A0A3M5V9A8</accession>
<organism evidence="1 2">
    <name type="scientific">Pseudomonas syringae pv. avii</name>
    <dbReference type="NCBI Taxonomy" id="663959"/>
    <lineage>
        <taxon>Bacteria</taxon>
        <taxon>Pseudomonadati</taxon>
        <taxon>Pseudomonadota</taxon>
        <taxon>Gammaproteobacteria</taxon>
        <taxon>Pseudomonadales</taxon>
        <taxon>Pseudomonadaceae</taxon>
        <taxon>Pseudomonas</taxon>
        <taxon>Pseudomonas syringae</taxon>
    </lineage>
</organism>